<feature type="transmembrane region" description="Helical" evidence="1">
    <location>
        <begin position="266"/>
        <end position="286"/>
    </location>
</feature>
<dbReference type="PANTHER" id="PTHR31605:SF0">
    <property type="entry name" value="GLYCEROL-3-PHOSPHATE O-ACYLTRANSFERASE 1"/>
    <property type="match status" value="1"/>
</dbReference>
<dbReference type="CDD" id="cd07992">
    <property type="entry name" value="LPLAT_AAK14816-like"/>
    <property type="match status" value="1"/>
</dbReference>
<protein>
    <recommendedName>
        <fullName evidence="2">Phospholipid/glycerol acyltransferase domain-containing protein</fullName>
    </recommendedName>
</protein>
<dbReference type="SUPFAM" id="SSF69593">
    <property type="entry name" value="Glycerol-3-phosphate (1)-acyltransferase"/>
    <property type="match status" value="1"/>
</dbReference>
<comment type="caution">
    <text evidence="3">The sequence shown here is derived from an EMBL/GenBank/DDBJ whole genome shotgun (WGS) entry which is preliminary data.</text>
</comment>
<feature type="transmembrane region" description="Helical" evidence="1">
    <location>
        <begin position="298"/>
        <end position="318"/>
    </location>
</feature>
<evidence type="ECO:0000313" key="3">
    <source>
        <dbReference type="EMBL" id="GGD56804.1"/>
    </source>
</evidence>
<evidence type="ECO:0000313" key="4">
    <source>
        <dbReference type="Proteomes" id="UP000625780"/>
    </source>
</evidence>
<dbReference type="SMART" id="SM00563">
    <property type="entry name" value="PlsC"/>
    <property type="match status" value="1"/>
</dbReference>
<evidence type="ECO:0000259" key="2">
    <source>
        <dbReference type="SMART" id="SM00563"/>
    </source>
</evidence>
<dbReference type="PANTHER" id="PTHR31605">
    <property type="entry name" value="GLYCEROL-3-PHOSPHATE O-ACYLTRANSFERASE 1"/>
    <property type="match status" value="1"/>
</dbReference>
<evidence type="ECO:0000256" key="1">
    <source>
        <dbReference type="SAM" id="Phobius"/>
    </source>
</evidence>
<keyword evidence="1" id="KW-0812">Transmembrane</keyword>
<dbReference type="InterPro" id="IPR002123">
    <property type="entry name" value="Plipid/glycerol_acylTrfase"/>
</dbReference>
<dbReference type="Proteomes" id="UP000625780">
    <property type="component" value="Unassembled WGS sequence"/>
</dbReference>
<keyword evidence="1" id="KW-0472">Membrane</keyword>
<accession>A0ABQ1R715</accession>
<gene>
    <name evidence="3" type="ORF">GCM10011361_24180</name>
</gene>
<dbReference type="Pfam" id="PF01553">
    <property type="entry name" value="Acyltransferase"/>
    <property type="match status" value="1"/>
</dbReference>
<organism evidence="3 4">
    <name type="scientific">Muriicola marianensis</name>
    <dbReference type="NCBI Taxonomy" id="1324801"/>
    <lineage>
        <taxon>Bacteria</taxon>
        <taxon>Pseudomonadati</taxon>
        <taxon>Bacteroidota</taxon>
        <taxon>Flavobacteriia</taxon>
        <taxon>Flavobacteriales</taxon>
        <taxon>Flavobacteriaceae</taxon>
        <taxon>Muriicola</taxon>
    </lineage>
</organism>
<keyword evidence="1" id="KW-1133">Transmembrane helix</keyword>
<sequence length="351" mass="41231">MRRLMYDITQRIACFGLFCYYRDMKLYGYHKVPRNKAVMFLANHQNALMDPLVIAAFTPFRTYFLTRADIFVNPVVNQIFRFLRMLPIYRMRDGRDTLGKNEEIFMGCVRILKSGGYILLFPEANHNIMRKVRPLSKGFTRILFAALDQDADLDVLLVPVGINYENASEFPDRVAFYFDDPISSRAFYNKDDIQGSVTRIKQEVSEALQRNTTHIAPDEEYAEKLAYLDSLGLNYLDPSEAREALAKYPEKRKEENRTKRSPLRSILKWIFYLINAPTIVIWRFFLKPRILEVEFISTFRFAYVIFVQPLFYILLWWICYTQLNALWGGLIVILHFLLSLFYVKTGSSRSG</sequence>
<proteinExistence type="predicted"/>
<name>A0ABQ1R715_9FLAO</name>
<dbReference type="InterPro" id="IPR052744">
    <property type="entry name" value="GPAT/DAPAT"/>
</dbReference>
<keyword evidence="4" id="KW-1185">Reference proteome</keyword>
<dbReference type="EMBL" id="BMFH01000002">
    <property type="protein sequence ID" value="GGD56804.1"/>
    <property type="molecule type" value="Genomic_DNA"/>
</dbReference>
<feature type="transmembrane region" description="Helical" evidence="1">
    <location>
        <begin position="324"/>
        <end position="343"/>
    </location>
</feature>
<feature type="domain" description="Phospholipid/glycerol acyltransferase" evidence="2">
    <location>
        <begin position="38"/>
        <end position="165"/>
    </location>
</feature>
<reference evidence="4" key="1">
    <citation type="journal article" date="2019" name="Int. J. Syst. Evol. Microbiol.">
        <title>The Global Catalogue of Microorganisms (GCM) 10K type strain sequencing project: providing services to taxonomists for standard genome sequencing and annotation.</title>
        <authorList>
            <consortium name="The Broad Institute Genomics Platform"/>
            <consortium name="The Broad Institute Genome Sequencing Center for Infectious Disease"/>
            <person name="Wu L."/>
            <person name="Ma J."/>
        </authorList>
    </citation>
    <scope>NUCLEOTIDE SEQUENCE [LARGE SCALE GENOMIC DNA]</scope>
    <source>
        <strain evidence="4">CGMCC 1.12606</strain>
    </source>
</reference>